<dbReference type="InterPro" id="IPR024156">
    <property type="entry name" value="Small_GTPase_ARF"/>
</dbReference>
<gene>
    <name evidence="4" type="ORF">CVLEPA_LOCUS32079</name>
</gene>
<dbReference type="InterPro" id="IPR005225">
    <property type="entry name" value="Small_GTP-bd"/>
</dbReference>
<comment type="caution">
    <text evidence="4">The sequence shown here is derived from an EMBL/GenBank/DDBJ whole genome shotgun (WGS) entry which is preliminary data.</text>
</comment>
<keyword evidence="5" id="KW-1185">Reference proteome</keyword>
<name>A0ABP0H5Y5_CLALP</name>
<dbReference type="Gene3D" id="3.40.50.300">
    <property type="entry name" value="P-loop containing nucleotide triphosphate hydrolases"/>
    <property type="match status" value="1"/>
</dbReference>
<dbReference type="SUPFAM" id="SSF52540">
    <property type="entry name" value="P-loop containing nucleoside triphosphate hydrolases"/>
    <property type="match status" value="1"/>
</dbReference>
<organism evidence="4 5">
    <name type="scientific">Clavelina lepadiformis</name>
    <name type="common">Light-bulb sea squirt</name>
    <name type="synonym">Ascidia lepadiformis</name>
    <dbReference type="NCBI Taxonomy" id="159417"/>
    <lineage>
        <taxon>Eukaryota</taxon>
        <taxon>Metazoa</taxon>
        <taxon>Chordata</taxon>
        <taxon>Tunicata</taxon>
        <taxon>Ascidiacea</taxon>
        <taxon>Aplousobranchia</taxon>
        <taxon>Clavelinidae</taxon>
        <taxon>Clavelina</taxon>
    </lineage>
</organism>
<sequence>MRFNEAGSTTPTVGFNFETVRYKNIDVNIWDTGGQDKIRDLWKHYYEEVDGVLYVVDSTDDQRIDEAKEALHRALRDINLQNAFLCVLANKRDLADKCMSVDDIKNRLQLSTFPENRKWALKEVSALEGTGLDSVLQWVAAQKKK</sequence>
<dbReference type="PRINTS" id="PR00328">
    <property type="entry name" value="SAR1GTPBP"/>
</dbReference>
<dbReference type="PANTHER" id="PTHR11711">
    <property type="entry name" value="ADP RIBOSYLATION FACTOR-RELATED"/>
    <property type="match status" value="1"/>
</dbReference>
<dbReference type="NCBIfam" id="TIGR00231">
    <property type="entry name" value="small_GTP"/>
    <property type="match status" value="1"/>
</dbReference>
<evidence type="ECO:0000256" key="3">
    <source>
        <dbReference type="RuleBase" id="RU003925"/>
    </source>
</evidence>
<evidence type="ECO:0008006" key="6">
    <source>
        <dbReference type="Google" id="ProtNLM"/>
    </source>
</evidence>
<evidence type="ECO:0000256" key="2">
    <source>
        <dbReference type="ARBA" id="ARBA00023134"/>
    </source>
</evidence>
<accession>A0ABP0H5Y5</accession>
<dbReference type="PROSITE" id="PS51417">
    <property type="entry name" value="ARF"/>
    <property type="match status" value="1"/>
</dbReference>
<reference evidence="4 5" key="1">
    <citation type="submission" date="2024-02" db="EMBL/GenBank/DDBJ databases">
        <authorList>
            <person name="Daric V."/>
            <person name="Darras S."/>
        </authorList>
    </citation>
    <scope>NUCLEOTIDE SEQUENCE [LARGE SCALE GENOMIC DNA]</scope>
</reference>
<dbReference type="InterPro" id="IPR006689">
    <property type="entry name" value="Small_GTPase_ARF/SAR"/>
</dbReference>
<keyword evidence="1 3" id="KW-0547">Nucleotide-binding</keyword>
<keyword evidence="2 3" id="KW-0342">GTP-binding</keyword>
<dbReference type="PROSITE" id="PS51419">
    <property type="entry name" value="RAB"/>
    <property type="match status" value="1"/>
</dbReference>
<dbReference type="Pfam" id="PF00025">
    <property type="entry name" value="Arf"/>
    <property type="match status" value="1"/>
</dbReference>
<proteinExistence type="inferred from homology"/>
<evidence type="ECO:0000313" key="4">
    <source>
        <dbReference type="EMBL" id="CAK8698656.1"/>
    </source>
</evidence>
<protein>
    <recommendedName>
        <fullName evidence="6">ADP-ribosylation factor</fullName>
    </recommendedName>
</protein>
<dbReference type="EMBL" id="CAWYQH010000174">
    <property type="protein sequence ID" value="CAK8698656.1"/>
    <property type="molecule type" value="Genomic_DNA"/>
</dbReference>
<dbReference type="Proteomes" id="UP001642483">
    <property type="component" value="Unassembled WGS sequence"/>
</dbReference>
<evidence type="ECO:0000256" key="1">
    <source>
        <dbReference type="ARBA" id="ARBA00022741"/>
    </source>
</evidence>
<dbReference type="CDD" id="cd00878">
    <property type="entry name" value="Arf_Arl"/>
    <property type="match status" value="1"/>
</dbReference>
<comment type="similarity">
    <text evidence="3">Belongs to the small GTPase superfamily. Arf family.</text>
</comment>
<evidence type="ECO:0000313" key="5">
    <source>
        <dbReference type="Proteomes" id="UP001642483"/>
    </source>
</evidence>
<dbReference type="SMART" id="SM00177">
    <property type="entry name" value="ARF"/>
    <property type="match status" value="1"/>
</dbReference>
<dbReference type="InterPro" id="IPR027417">
    <property type="entry name" value="P-loop_NTPase"/>
</dbReference>